<dbReference type="InterPro" id="IPR035979">
    <property type="entry name" value="RBD_domain_sf"/>
</dbReference>
<dbReference type="GO" id="GO:0005730">
    <property type="term" value="C:nucleolus"/>
    <property type="evidence" value="ECO:0007669"/>
    <property type="project" value="TreeGrafter"/>
</dbReference>
<evidence type="ECO:0000256" key="6">
    <source>
        <dbReference type="SAM" id="MobiDB-lite"/>
    </source>
</evidence>
<dbReference type="Proteomes" id="UP000694424">
    <property type="component" value="Unplaced"/>
</dbReference>
<keyword evidence="3 5" id="KW-0694">RNA-binding</keyword>
<dbReference type="InterPro" id="IPR012677">
    <property type="entry name" value="Nucleotide-bd_a/b_plait_sf"/>
</dbReference>
<reference evidence="8" key="2">
    <citation type="submission" date="2025-09" db="UniProtKB">
        <authorList>
            <consortium name="Ensembl"/>
        </authorList>
    </citation>
    <scope>IDENTIFICATION</scope>
</reference>
<dbReference type="PANTHER" id="PTHR48039:SF5">
    <property type="entry name" value="RNA-BINDING PROTEIN 28"/>
    <property type="match status" value="1"/>
</dbReference>
<keyword evidence="2" id="KW-0677">Repeat</keyword>
<comment type="subcellular location">
    <subcellularLocation>
        <location evidence="1">Nucleus</location>
    </subcellularLocation>
</comment>
<keyword evidence="9" id="KW-1185">Reference proteome</keyword>
<evidence type="ECO:0000256" key="2">
    <source>
        <dbReference type="ARBA" id="ARBA00022737"/>
    </source>
</evidence>
<name>A0A8B9PVR0_APTOW</name>
<evidence type="ECO:0000256" key="4">
    <source>
        <dbReference type="ARBA" id="ARBA00023242"/>
    </source>
</evidence>
<feature type="region of interest" description="Disordered" evidence="6">
    <location>
        <begin position="1"/>
        <end position="28"/>
    </location>
</feature>
<dbReference type="PROSITE" id="PS50102">
    <property type="entry name" value="RRM"/>
    <property type="match status" value="1"/>
</dbReference>
<dbReference type="GO" id="GO:0003729">
    <property type="term" value="F:mRNA binding"/>
    <property type="evidence" value="ECO:0007669"/>
    <property type="project" value="TreeGrafter"/>
</dbReference>
<accession>A0A8B9PVR0</accession>
<proteinExistence type="predicted"/>
<protein>
    <recommendedName>
        <fullName evidence="7">RRM domain-containing protein</fullName>
    </recommendedName>
</protein>
<evidence type="ECO:0000256" key="5">
    <source>
        <dbReference type="PROSITE-ProRule" id="PRU00176"/>
    </source>
</evidence>
<evidence type="ECO:0000313" key="9">
    <source>
        <dbReference type="Proteomes" id="UP000694424"/>
    </source>
</evidence>
<dbReference type="Gene3D" id="3.30.70.330">
    <property type="match status" value="1"/>
</dbReference>
<reference evidence="8" key="1">
    <citation type="submission" date="2025-08" db="UniProtKB">
        <authorList>
            <consortium name="Ensembl"/>
        </authorList>
    </citation>
    <scope>IDENTIFICATION</scope>
</reference>
<dbReference type="InterPro" id="IPR051945">
    <property type="entry name" value="RRM_MRD1_RNA_proc_ribogen"/>
</dbReference>
<dbReference type="SUPFAM" id="SSF54928">
    <property type="entry name" value="RNA-binding domain, RBD"/>
    <property type="match status" value="1"/>
</dbReference>
<sequence>AAGDALETPRSPPGARGPHCSPSSASGSETCRGFGYVTFSLPEDAQRALEEATTFDGRKLSVTVARQKLREGKNKKQQQEDAVVAGELGATRRPYQPLWGLVAWEFGVWWVAVPQGGFRRSFESSWGAAGRAGRSPSLPGLR</sequence>
<dbReference type="AlphaFoldDB" id="A0A8B9PVR0"/>
<dbReference type="InterPro" id="IPR000504">
    <property type="entry name" value="RRM_dom"/>
</dbReference>
<evidence type="ECO:0000313" key="8">
    <source>
        <dbReference type="Ensembl" id="ENSAOWP00000017376.1"/>
    </source>
</evidence>
<evidence type="ECO:0000256" key="1">
    <source>
        <dbReference type="ARBA" id="ARBA00004123"/>
    </source>
</evidence>
<evidence type="ECO:0000256" key="3">
    <source>
        <dbReference type="ARBA" id="ARBA00022884"/>
    </source>
</evidence>
<feature type="domain" description="RRM" evidence="7">
    <location>
        <begin position="32"/>
        <end position="67"/>
    </location>
</feature>
<dbReference type="PANTHER" id="PTHR48039">
    <property type="entry name" value="RNA-BINDING MOTIF PROTEIN 14B"/>
    <property type="match status" value="1"/>
</dbReference>
<evidence type="ECO:0000259" key="7">
    <source>
        <dbReference type="PROSITE" id="PS50102"/>
    </source>
</evidence>
<keyword evidence="4" id="KW-0539">Nucleus</keyword>
<dbReference type="Ensembl" id="ENSAOWT00000019714.1">
    <property type="protein sequence ID" value="ENSAOWP00000017376.1"/>
    <property type="gene ID" value="ENSAOWG00000011887.1"/>
</dbReference>
<organism evidence="8 9">
    <name type="scientific">Apteryx owenii</name>
    <name type="common">Little spotted kiwi</name>
    <dbReference type="NCBI Taxonomy" id="8824"/>
    <lineage>
        <taxon>Eukaryota</taxon>
        <taxon>Metazoa</taxon>
        <taxon>Chordata</taxon>
        <taxon>Craniata</taxon>
        <taxon>Vertebrata</taxon>
        <taxon>Euteleostomi</taxon>
        <taxon>Archelosauria</taxon>
        <taxon>Archosauria</taxon>
        <taxon>Dinosauria</taxon>
        <taxon>Saurischia</taxon>
        <taxon>Theropoda</taxon>
        <taxon>Coelurosauria</taxon>
        <taxon>Aves</taxon>
        <taxon>Palaeognathae</taxon>
        <taxon>Apterygiformes</taxon>
        <taxon>Apterygidae</taxon>
        <taxon>Apteryx</taxon>
    </lineage>
</organism>